<reference evidence="1" key="1">
    <citation type="submission" date="2020-08" db="EMBL/GenBank/DDBJ databases">
        <title>Genome sequencing and assembly of the red palm weevil Rhynchophorus ferrugineus.</title>
        <authorList>
            <person name="Dias G.B."/>
            <person name="Bergman C.M."/>
            <person name="Manee M."/>
        </authorList>
    </citation>
    <scope>NUCLEOTIDE SEQUENCE</scope>
    <source>
        <strain evidence="1">AA-2017</strain>
        <tissue evidence="1">Whole larva</tissue>
    </source>
</reference>
<gene>
    <name evidence="1" type="ORF">GWI33_002433</name>
</gene>
<sequence>MQTKLEFHSSLKFINPINKAAVVGTANLPCKADDAPASLSRPAACARSRLTLGAGGSPAAVDRYSPNPWTIPGHPPFKRVCYITRNNTNLSEIVSILPCRAW</sequence>
<evidence type="ECO:0000313" key="2">
    <source>
        <dbReference type="Proteomes" id="UP000625711"/>
    </source>
</evidence>
<dbReference type="Proteomes" id="UP000625711">
    <property type="component" value="Unassembled WGS sequence"/>
</dbReference>
<name>A0A834ML03_RHYFE</name>
<evidence type="ECO:0000313" key="1">
    <source>
        <dbReference type="EMBL" id="KAF7287051.1"/>
    </source>
</evidence>
<comment type="caution">
    <text evidence="1">The sequence shown here is derived from an EMBL/GenBank/DDBJ whole genome shotgun (WGS) entry which is preliminary data.</text>
</comment>
<keyword evidence="2" id="KW-1185">Reference proteome</keyword>
<protein>
    <submittedName>
        <fullName evidence="1">Uncharacterized protein</fullName>
    </submittedName>
</protein>
<organism evidence="1 2">
    <name type="scientific">Rhynchophorus ferrugineus</name>
    <name type="common">Red palm weevil</name>
    <name type="synonym">Curculio ferrugineus</name>
    <dbReference type="NCBI Taxonomy" id="354439"/>
    <lineage>
        <taxon>Eukaryota</taxon>
        <taxon>Metazoa</taxon>
        <taxon>Ecdysozoa</taxon>
        <taxon>Arthropoda</taxon>
        <taxon>Hexapoda</taxon>
        <taxon>Insecta</taxon>
        <taxon>Pterygota</taxon>
        <taxon>Neoptera</taxon>
        <taxon>Endopterygota</taxon>
        <taxon>Coleoptera</taxon>
        <taxon>Polyphaga</taxon>
        <taxon>Cucujiformia</taxon>
        <taxon>Curculionidae</taxon>
        <taxon>Dryophthorinae</taxon>
        <taxon>Rhynchophorus</taxon>
    </lineage>
</organism>
<dbReference type="AlphaFoldDB" id="A0A834ML03"/>
<accession>A0A834ML03</accession>
<proteinExistence type="predicted"/>
<dbReference type="EMBL" id="JAACXV010000016">
    <property type="protein sequence ID" value="KAF7287051.1"/>
    <property type="molecule type" value="Genomic_DNA"/>
</dbReference>